<organism evidence="1 2">
    <name type="scientific">Bemisia tabaci</name>
    <name type="common">Sweetpotato whitefly</name>
    <name type="synonym">Aleurodes tabaci</name>
    <dbReference type="NCBI Taxonomy" id="7038"/>
    <lineage>
        <taxon>Eukaryota</taxon>
        <taxon>Metazoa</taxon>
        <taxon>Ecdysozoa</taxon>
        <taxon>Arthropoda</taxon>
        <taxon>Hexapoda</taxon>
        <taxon>Insecta</taxon>
        <taxon>Pterygota</taxon>
        <taxon>Neoptera</taxon>
        <taxon>Paraneoptera</taxon>
        <taxon>Hemiptera</taxon>
        <taxon>Sternorrhyncha</taxon>
        <taxon>Aleyrodoidea</taxon>
        <taxon>Aleyrodidae</taxon>
        <taxon>Aleyrodinae</taxon>
        <taxon>Bemisia</taxon>
    </lineage>
</organism>
<evidence type="ECO:0000313" key="2">
    <source>
        <dbReference type="Proteomes" id="UP001152759"/>
    </source>
</evidence>
<keyword evidence="2" id="KW-1185">Reference proteome</keyword>
<dbReference type="AlphaFoldDB" id="A0A9P0ALX4"/>
<proteinExistence type="predicted"/>
<dbReference type="Proteomes" id="UP001152759">
    <property type="component" value="Chromosome 9"/>
</dbReference>
<accession>A0A9P0ALX4</accession>
<gene>
    <name evidence="1" type="ORF">BEMITA_LOCUS13806</name>
</gene>
<evidence type="ECO:0000313" key="1">
    <source>
        <dbReference type="EMBL" id="CAH0395642.1"/>
    </source>
</evidence>
<dbReference type="EMBL" id="OU963870">
    <property type="protein sequence ID" value="CAH0395642.1"/>
    <property type="molecule type" value="Genomic_DNA"/>
</dbReference>
<dbReference type="KEGG" id="btab:109034804"/>
<name>A0A9P0ALX4_BEMTA</name>
<protein>
    <submittedName>
        <fullName evidence="1">Uncharacterized protein</fullName>
    </submittedName>
</protein>
<reference evidence="1" key="1">
    <citation type="submission" date="2021-12" db="EMBL/GenBank/DDBJ databases">
        <authorList>
            <person name="King R."/>
        </authorList>
    </citation>
    <scope>NUCLEOTIDE SEQUENCE</scope>
</reference>
<sequence length="213" mass="23679">MAASNAVSSGGDSKPVIVLLSLKQHSFWDEMYAELIPKLNARATVVTLKDTEETKEYLTNHTITPSAIIATDEAVCTKKPNLTKRLKIYVENGGTLILATLFPSFVRPNNLKDWFEEMWNLPWETGNYHRANFSPNPSRLPSRLIDSKLPGVYSMKALFLKNVPPEAMVYKESPKDNESPVVFASIGKGWLGYIGDVNTEPQSGEILMAMCGI</sequence>